<accession>A0A1C3VL33</accession>
<keyword evidence="1" id="KW-0472">Membrane</keyword>
<sequence length="126" mass="13821">MQHIIMLPHIIIIGMPEDIMDIMRLQHSINMSLSMPSIGIISQTMPFGVILQVILPIIICIMGIIIGFIIGMPPIMEPIIGFIMGFIIGIAPIIGMLLIMGFIIGIIFIAGFIIVISRNRPCSGLR</sequence>
<evidence type="ECO:0000256" key="1">
    <source>
        <dbReference type="SAM" id="Phobius"/>
    </source>
</evidence>
<feature type="transmembrane region" description="Helical" evidence="1">
    <location>
        <begin position="83"/>
        <end position="116"/>
    </location>
</feature>
<protein>
    <submittedName>
        <fullName evidence="2">Uncharacterized protein</fullName>
    </submittedName>
</protein>
<evidence type="ECO:0000313" key="2">
    <source>
        <dbReference type="EMBL" id="SCB28418.1"/>
    </source>
</evidence>
<reference evidence="3" key="1">
    <citation type="submission" date="2016-08" db="EMBL/GenBank/DDBJ databases">
        <authorList>
            <person name="Varghese N."/>
            <person name="Submissions Spin"/>
        </authorList>
    </citation>
    <scope>NUCLEOTIDE SEQUENCE [LARGE SCALE GENOMIC DNA]</scope>
    <source>
        <strain evidence="3">CCBAU 57015</strain>
    </source>
</reference>
<keyword evidence="1" id="KW-1133">Transmembrane helix</keyword>
<dbReference type="STRING" id="52131.GA0061100_106367"/>
<keyword evidence="3" id="KW-1185">Reference proteome</keyword>
<organism evidence="2 3">
    <name type="scientific">Rhizobium hainanense</name>
    <dbReference type="NCBI Taxonomy" id="52131"/>
    <lineage>
        <taxon>Bacteria</taxon>
        <taxon>Pseudomonadati</taxon>
        <taxon>Pseudomonadota</taxon>
        <taxon>Alphaproteobacteria</taxon>
        <taxon>Hyphomicrobiales</taxon>
        <taxon>Rhizobiaceae</taxon>
        <taxon>Rhizobium/Agrobacterium group</taxon>
        <taxon>Rhizobium</taxon>
    </lineage>
</organism>
<evidence type="ECO:0000313" key="3">
    <source>
        <dbReference type="Proteomes" id="UP000186228"/>
    </source>
</evidence>
<dbReference type="AlphaFoldDB" id="A0A1C3VL33"/>
<name>A0A1C3VL33_9HYPH</name>
<keyword evidence="1" id="KW-0812">Transmembrane</keyword>
<dbReference type="EMBL" id="FMAC01000006">
    <property type="protein sequence ID" value="SCB28418.1"/>
    <property type="molecule type" value="Genomic_DNA"/>
</dbReference>
<gene>
    <name evidence="2" type="ORF">GA0061100_106367</name>
</gene>
<proteinExistence type="predicted"/>
<feature type="transmembrane region" description="Helical" evidence="1">
    <location>
        <begin position="49"/>
        <end position="71"/>
    </location>
</feature>
<dbReference type="Proteomes" id="UP000186228">
    <property type="component" value="Unassembled WGS sequence"/>
</dbReference>